<keyword evidence="8" id="KW-0456">Lyase</keyword>
<dbReference type="SUPFAM" id="SSF51735">
    <property type="entry name" value="NAD(P)-binding Rossmann-fold domains"/>
    <property type="match status" value="1"/>
</dbReference>
<dbReference type="GO" id="GO:0006635">
    <property type="term" value="P:fatty acid beta-oxidation"/>
    <property type="evidence" value="ECO:0007669"/>
    <property type="project" value="UniProtKB-UniPathway"/>
</dbReference>
<dbReference type="SUPFAM" id="SSF55718">
    <property type="entry name" value="SCP-like"/>
    <property type="match status" value="1"/>
</dbReference>
<gene>
    <name evidence="10" type="primary">HSD17B4-L</name>
    <name evidence="10" type="ORF">Hamer_G007723</name>
</gene>
<evidence type="ECO:0000313" key="11">
    <source>
        <dbReference type="Proteomes" id="UP000747542"/>
    </source>
</evidence>
<evidence type="ECO:0000256" key="6">
    <source>
        <dbReference type="ARBA" id="ARBA00023098"/>
    </source>
</evidence>
<dbReference type="Pfam" id="PF22622">
    <property type="entry name" value="MFE-2_hydrat-2_N"/>
    <property type="match status" value="1"/>
</dbReference>
<keyword evidence="4" id="KW-0276">Fatty acid metabolism</keyword>
<dbReference type="GO" id="GO:0016491">
    <property type="term" value="F:oxidoreductase activity"/>
    <property type="evidence" value="ECO:0007669"/>
    <property type="project" value="UniProtKB-KW"/>
</dbReference>
<accession>A0A8J5MRI5</accession>
<keyword evidence="7" id="KW-0576">Peroxisome</keyword>
<reference evidence="10" key="1">
    <citation type="journal article" date="2021" name="Sci. Adv.">
        <title>The American lobster genome reveals insights on longevity, neural, and immune adaptations.</title>
        <authorList>
            <person name="Polinski J.M."/>
            <person name="Zimin A.V."/>
            <person name="Clark K.F."/>
            <person name="Kohn A.B."/>
            <person name="Sadowski N."/>
            <person name="Timp W."/>
            <person name="Ptitsyn A."/>
            <person name="Khanna P."/>
            <person name="Romanova D.Y."/>
            <person name="Williams P."/>
            <person name="Greenwood S.J."/>
            <person name="Moroz L.L."/>
            <person name="Walt D.R."/>
            <person name="Bodnar A.G."/>
        </authorList>
    </citation>
    <scope>NUCLEOTIDE SEQUENCE</scope>
    <source>
        <strain evidence="10">GMGI-L3</strain>
    </source>
</reference>
<evidence type="ECO:0000256" key="5">
    <source>
        <dbReference type="ARBA" id="ARBA00023002"/>
    </source>
</evidence>
<dbReference type="PRINTS" id="PR00080">
    <property type="entry name" value="SDRFAMILY"/>
</dbReference>
<dbReference type="GO" id="GO:0005777">
    <property type="term" value="C:peroxisome"/>
    <property type="evidence" value="ECO:0007669"/>
    <property type="project" value="UniProtKB-SubCell"/>
</dbReference>
<evidence type="ECO:0000256" key="7">
    <source>
        <dbReference type="ARBA" id="ARBA00023140"/>
    </source>
</evidence>
<dbReference type="Gene3D" id="1.10.287.4290">
    <property type="match status" value="1"/>
</dbReference>
<dbReference type="InterPro" id="IPR020904">
    <property type="entry name" value="Sc_DH/Rdtase_CS"/>
</dbReference>
<dbReference type="Pfam" id="PF01575">
    <property type="entry name" value="MaoC_dehydratas"/>
    <property type="match status" value="1"/>
</dbReference>
<dbReference type="Gene3D" id="3.10.129.10">
    <property type="entry name" value="Hotdog Thioesterase"/>
    <property type="match status" value="1"/>
</dbReference>
<dbReference type="InterPro" id="IPR003033">
    <property type="entry name" value="SCP2_sterol-bd_dom"/>
</dbReference>
<keyword evidence="11" id="KW-1185">Reference proteome</keyword>
<dbReference type="InterPro" id="IPR036527">
    <property type="entry name" value="SCP2_sterol-bd_dom_sf"/>
</dbReference>
<dbReference type="InterPro" id="IPR002539">
    <property type="entry name" value="MaoC-like_dom"/>
</dbReference>
<comment type="pathway">
    <text evidence="2">Lipid metabolism; fatty acid beta-oxidation.</text>
</comment>
<evidence type="ECO:0000256" key="3">
    <source>
        <dbReference type="ARBA" id="ARBA00006484"/>
    </source>
</evidence>
<dbReference type="InterPro" id="IPR051687">
    <property type="entry name" value="Peroxisomal_Beta-Oxidation"/>
</dbReference>
<dbReference type="PROSITE" id="PS00061">
    <property type="entry name" value="ADH_SHORT"/>
    <property type="match status" value="1"/>
</dbReference>
<dbReference type="InterPro" id="IPR036291">
    <property type="entry name" value="NAD(P)-bd_dom_sf"/>
</dbReference>
<dbReference type="AlphaFoldDB" id="A0A8J5MRI5"/>
<organism evidence="10 11">
    <name type="scientific">Homarus americanus</name>
    <name type="common">American lobster</name>
    <dbReference type="NCBI Taxonomy" id="6706"/>
    <lineage>
        <taxon>Eukaryota</taxon>
        <taxon>Metazoa</taxon>
        <taxon>Ecdysozoa</taxon>
        <taxon>Arthropoda</taxon>
        <taxon>Crustacea</taxon>
        <taxon>Multicrustacea</taxon>
        <taxon>Malacostraca</taxon>
        <taxon>Eumalacostraca</taxon>
        <taxon>Eucarida</taxon>
        <taxon>Decapoda</taxon>
        <taxon>Pleocyemata</taxon>
        <taxon>Astacidea</taxon>
        <taxon>Nephropoidea</taxon>
        <taxon>Nephropidae</taxon>
        <taxon>Homarus</taxon>
    </lineage>
</organism>
<dbReference type="PRINTS" id="PR00081">
    <property type="entry name" value="GDHRDH"/>
</dbReference>
<dbReference type="Gene3D" id="3.30.1050.10">
    <property type="entry name" value="SCP2 sterol-binding domain"/>
    <property type="match status" value="1"/>
</dbReference>
<dbReference type="SMART" id="SM00822">
    <property type="entry name" value="PKS_KR"/>
    <property type="match status" value="1"/>
</dbReference>
<dbReference type="SUPFAM" id="SSF54637">
    <property type="entry name" value="Thioesterase/thiol ester dehydrase-isomerase"/>
    <property type="match status" value="2"/>
</dbReference>
<dbReference type="Proteomes" id="UP000747542">
    <property type="component" value="Unassembled WGS sequence"/>
</dbReference>
<dbReference type="Pfam" id="PF02036">
    <property type="entry name" value="SCP2"/>
    <property type="match status" value="1"/>
</dbReference>
<comment type="caution">
    <text evidence="10">The sequence shown here is derived from an EMBL/GenBank/DDBJ whole genome shotgun (WGS) entry which is preliminary data.</text>
</comment>
<dbReference type="GO" id="GO:0018812">
    <property type="term" value="F:3-hydroxyacyl-CoA dehydratase activity"/>
    <property type="evidence" value="ECO:0007669"/>
    <property type="project" value="UniProtKB-ARBA"/>
</dbReference>
<feature type="domain" description="Ketoreductase" evidence="9">
    <location>
        <begin position="10"/>
        <end position="213"/>
    </location>
</feature>
<dbReference type="InterPro" id="IPR054357">
    <property type="entry name" value="MFE-2_N"/>
</dbReference>
<dbReference type="InterPro" id="IPR002347">
    <property type="entry name" value="SDR_fam"/>
</dbReference>
<dbReference type="EMBL" id="JAHLQT010030594">
    <property type="protein sequence ID" value="KAG7160939.1"/>
    <property type="molecule type" value="Genomic_DNA"/>
</dbReference>
<name>A0A8J5MRI5_HOMAM</name>
<evidence type="ECO:0000256" key="1">
    <source>
        <dbReference type="ARBA" id="ARBA00004275"/>
    </source>
</evidence>
<dbReference type="InterPro" id="IPR057326">
    <property type="entry name" value="KR_dom"/>
</dbReference>
<dbReference type="CDD" id="cd05353">
    <property type="entry name" value="hydroxyacyl-CoA-like_DH_SDR_c-like"/>
    <property type="match status" value="1"/>
</dbReference>
<dbReference type="FunFam" id="3.30.1050.10:FF:000001">
    <property type="entry name" value="Putative Non-specific lipid-transfer protein"/>
    <property type="match status" value="1"/>
</dbReference>
<dbReference type="Gene3D" id="3.40.50.720">
    <property type="entry name" value="NAD(P)-binding Rossmann-like Domain"/>
    <property type="match status" value="1"/>
</dbReference>
<evidence type="ECO:0000313" key="10">
    <source>
        <dbReference type="EMBL" id="KAG7160939.1"/>
    </source>
</evidence>
<dbReference type="CDD" id="cd03448">
    <property type="entry name" value="HDE_HSD"/>
    <property type="match status" value="1"/>
</dbReference>
<evidence type="ECO:0000256" key="4">
    <source>
        <dbReference type="ARBA" id="ARBA00022832"/>
    </source>
</evidence>
<evidence type="ECO:0000256" key="2">
    <source>
        <dbReference type="ARBA" id="ARBA00005005"/>
    </source>
</evidence>
<dbReference type="Pfam" id="PF00106">
    <property type="entry name" value="adh_short"/>
    <property type="match status" value="1"/>
</dbReference>
<dbReference type="PANTHER" id="PTHR45024">
    <property type="entry name" value="DEHYDROGENASES, SHORT CHAIN"/>
    <property type="match status" value="1"/>
</dbReference>
<protein>
    <submittedName>
        <fullName evidence="10">Peroxisomal multifunctional enzyme type 2-like</fullName>
    </submittedName>
</protein>
<keyword evidence="5" id="KW-0560">Oxidoreductase</keyword>
<keyword evidence="6" id="KW-0443">Lipid metabolism</keyword>
<comment type="similarity">
    <text evidence="3">Belongs to the short-chain dehydrogenases/reductases (SDR) family.</text>
</comment>
<sequence length="700" mass="75178">MGGELRFDGKVAIITGAGGGLGRSYALLFGSRGAKVVVNDLGGDAKGEGKSSSAADKVVDEIRSAGGTAVANYDSVENGANIVQTALDNFGRVDILVNNAGILRDRSFARTSDTDWDLVYRVHLRGAFMVTRAAFPVMRQQKYGRIIMTASTSGIYGNFGQANYSAAKLGLLGLSNTVAIEGYKYNIHCNTIAPVGGTRLTEGLLPPDRWEHTKGSVCQSSHGDIVSPEQVRDNWEKIIDFTGSVHPASSQENSALLIGALQEISEKSEVKANPTSSPSASLTGPLSAVGVTLGPTSYTYDHKHLILYALGSGVSTKDENSLQFLYENSENFSPHPTFGVVVSQSSLMSGGGIWSKIQNWSVDFTKLLHGEMYIENIKPLPTNATLSTEMKVVDVLDKGSGAVLIAESLTKDESGDPVSRTQWSLFLVGEGNFGGPRKSTKSVPLLDPPKRKPDVTDEFKTNIDQAALYRLNGDNNPLHIDPLFAAMGGFSQPILHGLCFYGISARIILKHFCNDDVKLFKAMKARFAKTVIPGQTLVVDMWKEGSRIFFTCTIKETNQACLTGGFVDIVETASVNTSASTSMQLASGSVFHEISQRVASTPGAAEKVKAIFLWNINKNKTPAAQWTLDLKNGPGSVYEGTPINGEKPSVTLTLEDDDMVALVTGKLNAQKAFMSGKLKVSGNVMLTQKLQPFLKPQAKM</sequence>
<dbReference type="UniPathway" id="UPA00659"/>
<dbReference type="PANTHER" id="PTHR45024:SF2">
    <property type="entry name" value="SCP2 DOMAIN-CONTAINING PROTEIN"/>
    <property type="match status" value="1"/>
</dbReference>
<proteinExistence type="inferred from homology"/>
<comment type="subcellular location">
    <subcellularLocation>
        <location evidence="1">Peroxisome</location>
    </subcellularLocation>
</comment>
<evidence type="ECO:0000256" key="8">
    <source>
        <dbReference type="ARBA" id="ARBA00023239"/>
    </source>
</evidence>
<evidence type="ECO:0000259" key="9">
    <source>
        <dbReference type="SMART" id="SM00822"/>
    </source>
</evidence>
<dbReference type="InterPro" id="IPR029069">
    <property type="entry name" value="HotDog_dom_sf"/>
</dbReference>